<evidence type="ECO:0008006" key="3">
    <source>
        <dbReference type="Google" id="ProtNLM"/>
    </source>
</evidence>
<sequence>MSVDREILNMQSSDVAAMVSLAGTTAVVTGGGGGIGGGTSRLFAAAGATVVLNDIDAELAESAVADIEADGGTAVAVVGDIREASTVGELHATATEVAGGAVDVLVNNVGDYRPNGLFAETDEEQWAAQYEIQLHHVFRCTRTFLPAMRERGRGVIINVSTVEAFRGVPHNSAYSAFNAGVSAFTRSLAVEVGRDGVRVNCIAPDMADTLQTPGDSMLRGRDPQLIRSWIPLGRWGQPLDYAKVMLFLAGDLSSFMTGNTLMVDGGTMAASGWYGRASGSGWTNLPDQP</sequence>
<comment type="similarity">
    <text evidence="1">Belongs to the short-chain dehydrogenases/reductases (SDR) family.</text>
</comment>
<dbReference type="PANTHER" id="PTHR42879:SF2">
    <property type="entry name" value="3-OXOACYL-[ACYL-CARRIER-PROTEIN] REDUCTASE FABG"/>
    <property type="match status" value="1"/>
</dbReference>
<proteinExistence type="inferred from homology"/>
<dbReference type="InterPro" id="IPR036291">
    <property type="entry name" value="NAD(P)-bd_dom_sf"/>
</dbReference>
<reference evidence="2" key="1">
    <citation type="submission" date="2018-05" db="EMBL/GenBank/DDBJ databases">
        <authorList>
            <person name="Lanie J.A."/>
            <person name="Ng W.-L."/>
            <person name="Kazmierczak K.M."/>
            <person name="Andrzejewski T.M."/>
            <person name="Davidsen T.M."/>
            <person name="Wayne K.J."/>
            <person name="Tettelin H."/>
            <person name="Glass J.I."/>
            <person name="Rusch D."/>
            <person name="Podicherti R."/>
            <person name="Tsui H.-C.T."/>
            <person name="Winkler M.E."/>
        </authorList>
    </citation>
    <scope>NUCLEOTIDE SEQUENCE</scope>
</reference>
<dbReference type="EMBL" id="UINC01001470">
    <property type="protein sequence ID" value="SUZ81488.1"/>
    <property type="molecule type" value="Genomic_DNA"/>
</dbReference>
<evidence type="ECO:0000313" key="2">
    <source>
        <dbReference type="EMBL" id="SUZ81488.1"/>
    </source>
</evidence>
<evidence type="ECO:0000256" key="1">
    <source>
        <dbReference type="ARBA" id="ARBA00006484"/>
    </source>
</evidence>
<dbReference type="Pfam" id="PF13561">
    <property type="entry name" value="adh_short_C2"/>
    <property type="match status" value="1"/>
</dbReference>
<organism evidence="2">
    <name type="scientific">marine metagenome</name>
    <dbReference type="NCBI Taxonomy" id="408172"/>
    <lineage>
        <taxon>unclassified sequences</taxon>
        <taxon>metagenomes</taxon>
        <taxon>ecological metagenomes</taxon>
    </lineage>
</organism>
<accession>A0A381QRZ9</accession>
<protein>
    <recommendedName>
        <fullName evidence="3">SDR family oxidoreductase</fullName>
    </recommendedName>
</protein>
<dbReference type="AlphaFoldDB" id="A0A381QRZ9"/>
<dbReference type="Gene3D" id="3.40.50.720">
    <property type="entry name" value="NAD(P)-binding Rossmann-like Domain"/>
    <property type="match status" value="1"/>
</dbReference>
<dbReference type="CDD" id="cd05233">
    <property type="entry name" value="SDR_c"/>
    <property type="match status" value="1"/>
</dbReference>
<dbReference type="InterPro" id="IPR002347">
    <property type="entry name" value="SDR_fam"/>
</dbReference>
<gene>
    <name evidence="2" type="ORF">METZ01_LOCUS34342</name>
</gene>
<dbReference type="FunFam" id="3.40.50.720:FF:000084">
    <property type="entry name" value="Short-chain dehydrogenase reductase"/>
    <property type="match status" value="1"/>
</dbReference>
<name>A0A381QRZ9_9ZZZZ</name>
<dbReference type="PANTHER" id="PTHR42879">
    <property type="entry name" value="3-OXOACYL-(ACYL-CARRIER-PROTEIN) REDUCTASE"/>
    <property type="match status" value="1"/>
</dbReference>
<dbReference type="PRINTS" id="PR00080">
    <property type="entry name" value="SDRFAMILY"/>
</dbReference>
<dbReference type="SUPFAM" id="SSF51735">
    <property type="entry name" value="NAD(P)-binding Rossmann-fold domains"/>
    <property type="match status" value="1"/>
</dbReference>
<dbReference type="InterPro" id="IPR050259">
    <property type="entry name" value="SDR"/>
</dbReference>
<dbReference type="PRINTS" id="PR00081">
    <property type="entry name" value="GDHRDH"/>
</dbReference>